<dbReference type="AlphaFoldDB" id="A0A1C2G3Z7"/>
<evidence type="ECO:0000313" key="1">
    <source>
        <dbReference type="EMBL" id="RCN57239.1"/>
    </source>
</evidence>
<dbReference type="Proteomes" id="UP000253250">
    <property type="component" value="Unassembled WGS sequence"/>
</dbReference>
<sequence length="113" mass="13046">MDDPAAPPIHPNDVDRRRILRLLKNRRRYRYVTPTVLPGPEGYIVRSPCCSRTVDSAGGVIDVAWLRFRSGHNVWHLYRRDHITDAWVIQSAQPSLIEAVAELNDDPARVYWT</sequence>
<gene>
    <name evidence="1" type="ORF">C4900_13605</name>
</gene>
<evidence type="ECO:0000313" key="2">
    <source>
        <dbReference type="Proteomes" id="UP000253250"/>
    </source>
</evidence>
<dbReference type="Pfam" id="PF11225">
    <property type="entry name" value="DUF3024"/>
    <property type="match status" value="1"/>
</dbReference>
<dbReference type="InterPro" id="IPR021388">
    <property type="entry name" value="DUF3024"/>
</dbReference>
<accession>A0A1C2G3Z7</accession>
<name>A0A1C2G3Z7_9GAMM</name>
<reference evidence="1 2" key="1">
    <citation type="submission" date="2018-02" db="EMBL/GenBank/DDBJ databases">
        <title>Insights into the biology of acidophilic members of the Acidiferrobacteraceae family derived from comparative genomic analyses.</title>
        <authorList>
            <person name="Issotta F."/>
            <person name="Thyssen C."/>
            <person name="Mena C."/>
            <person name="Moya A."/>
            <person name="Bellenberg S."/>
            <person name="Sproer C."/>
            <person name="Covarrubias P.C."/>
            <person name="Sand W."/>
            <person name="Quatrini R."/>
            <person name="Vera M."/>
        </authorList>
    </citation>
    <scope>NUCLEOTIDE SEQUENCE [LARGE SCALE GENOMIC DNA]</scope>
    <source>
        <strain evidence="2">m-1</strain>
    </source>
</reference>
<organism evidence="1 2">
    <name type="scientific">Acidiferrobacter thiooxydans</name>
    <dbReference type="NCBI Taxonomy" id="163359"/>
    <lineage>
        <taxon>Bacteria</taxon>
        <taxon>Pseudomonadati</taxon>
        <taxon>Pseudomonadota</taxon>
        <taxon>Gammaproteobacteria</taxon>
        <taxon>Acidiferrobacterales</taxon>
        <taxon>Acidiferrobacteraceae</taxon>
        <taxon>Acidiferrobacter</taxon>
    </lineage>
</organism>
<protein>
    <submittedName>
        <fullName evidence="1">Uncharacterized protein</fullName>
    </submittedName>
</protein>
<dbReference type="EMBL" id="PSYR01000002">
    <property type="protein sequence ID" value="RCN57239.1"/>
    <property type="molecule type" value="Genomic_DNA"/>
</dbReference>
<comment type="caution">
    <text evidence="1">The sequence shown here is derived from an EMBL/GenBank/DDBJ whole genome shotgun (WGS) entry which is preliminary data.</text>
</comment>
<keyword evidence="2" id="KW-1185">Reference proteome</keyword>
<dbReference type="OrthoDB" id="5566889at2"/>
<proteinExistence type="predicted"/>